<dbReference type="InterPro" id="IPR004843">
    <property type="entry name" value="Calcineurin-like_PHP"/>
</dbReference>
<evidence type="ECO:0000259" key="1">
    <source>
        <dbReference type="Pfam" id="PF00149"/>
    </source>
</evidence>
<protein>
    <submittedName>
        <fullName evidence="2">Metallophosphoesterase</fullName>
    </submittedName>
</protein>
<feature type="domain" description="Calcineurin-like phosphoesterase" evidence="1">
    <location>
        <begin position="10"/>
        <end position="208"/>
    </location>
</feature>
<dbReference type="Proteomes" id="UP000001108">
    <property type="component" value="Chromosome"/>
</dbReference>
<dbReference type="GO" id="GO:0005737">
    <property type="term" value="C:cytoplasm"/>
    <property type="evidence" value="ECO:0007669"/>
    <property type="project" value="TreeGrafter"/>
</dbReference>
<dbReference type="AlphaFoldDB" id="A6U8T6"/>
<dbReference type="InterPro" id="IPR029052">
    <property type="entry name" value="Metallo-depent_PP-like"/>
</dbReference>
<gene>
    <name evidence="2" type="ordered locus">Smed_1216</name>
</gene>
<dbReference type="Pfam" id="PF00149">
    <property type="entry name" value="Metallophos"/>
    <property type="match status" value="1"/>
</dbReference>
<dbReference type="PATRIC" id="fig|366394.8.peg.4347"/>
<dbReference type="GO" id="GO:0110154">
    <property type="term" value="P:RNA decapping"/>
    <property type="evidence" value="ECO:0007669"/>
    <property type="project" value="TreeGrafter"/>
</dbReference>
<dbReference type="SUPFAM" id="SSF56300">
    <property type="entry name" value="Metallo-dependent phosphatases"/>
    <property type="match status" value="1"/>
</dbReference>
<dbReference type="RefSeq" id="WP_011975384.1">
    <property type="nucleotide sequence ID" value="NC_009636.1"/>
</dbReference>
<dbReference type="OrthoDB" id="9807890at2"/>
<dbReference type="PANTHER" id="PTHR42850">
    <property type="entry name" value="METALLOPHOSPHOESTERASE"/>
    <property type="match status" value="1"/>
</dbReference>
<name>A6U8T6_SINMW</name>
<accession>A6U8T6</accession>
<evidence type="ECO:0000313" key="3">
    <source>
        <dbReference type="Proteomes" id="UP000001108"/>
    </source>
</evidence>
<dbReference type="HOGENOM" id="CLU_023125_4_1_5"/>
<dbReference type="eggNOG" id="COG0639">
    <property type="taxonomic scope" value="Bacteria"/>
</dbReference>
<proteinExistence type="predicted"/>
<evidence type="ECO:0000313" key="2">
    <source>
        <dbReference type="EMBL" id="ABR60066.1"/>
    </source>
</evidence>
<dbReference type="InterPro" id="IPR050126">
    <property type="entry name" value="Ap4A_hydrolase"/>
</dbReference>
<dbReference type="GO" id="GO:0008803">
    <property type="term" value="F:bis(5'-nucleosyl)-tetraphosphatase (symmetrical) activity"/>
    <property type="evidence" value="ECO:0007669"/>
    <property type="project" value="TreeGrafter"/>
</dbReference>
<dbReference type="EMBL" id="CP000738">
    <property type="protein sequence ID" value="ABR60066.1"/>
    <property type="molecule type" value="Genomic_DNA"/>
</dbReference>
<reference evidence="3" key="1">
    <citation type="submission" date="2007-06" db="EMBL/GenBank/DDBJ databases">
        <title>Complete sequence of Sinorhizobium medicae WSM419 chromosome.</title>
        <authorList>
            <consortium name="US DOE Joint Genome Institute"/>
            <person name="Copeland A."/>
            <person name="Lucas S."/>
            <person name="Lapidus A."/>
            <person name="Barry K."/>
            <person name="Glavina del Rio T."/>
            <person name="Dalin E."/>
            <person name="Tice H."/>
            <person name="Pitluck S."/>
            <person name="Chain P."/>
            <person name="Malfatti S."/>
            <person name="Shin M."/>
            <person name="Vergez L."/>
            <person name="Schmutz J."/>
            <person name="Larimer F."/>
            <person name="Land M."/>
            <person name="Hauser L."/>
            <person name="Kyrpides N."/>
            <person name="Mikhailova N."/>
            <person name="Reeve W.G."/>
            <person name="Richardson P."/>
        </authorList>
    </citation>
    <scope>NUCLEOTIDE SEQUENCE [LARGE SCALE GENOMIC DNA]</scope>
    <source>
        <strain evidence="3">WSM419</strain>
    </source>
</reference>
<reference evidence="2 3" key="2">
    <citation type="journal article" date="2010" name="Stand. Genomic Sci.">
        <title>Complete genome sequence of the Medicago microsymbiont Ensifer (Sinorhizobium) medicae strain WSM419.</title>
        <authorList>
            <person name="Reeve W."/>
            <person name="Chain P."/>
            <person name="O'Hara G."/>
            <person name="Ardley J."/>
            <person name="Nandesena K."/>
            <person name="Brau L."/>
            <person name="Tiwari R."/>
            <person name="Malfatti S."/>
            <person name="Kiss H."/>
            <person name="Lapidus A."/>
            <person name="Copeland A."/>
            <person name="Nolan M."/>
            <person name="Land M."/>
            <person name="Hauser L."/>
            <person name="Chang Y.J."/>
            <person name="Ivanova N."/>
            <person name="Mavromatis K."/>
            <person name="Markowitz V."/>
            <person name="Kyrpides N."/>
            <person name="Gollagher M."/>
            <person name="Yates R."/>
            <person name="Dilworth M."/>
            <person name="Howieson J."/>
        </authorList>
    </citation>
    <scope>NUCLEOTIDE SEQUENCE [LARGE SCALE GENOMIC DNA]</scope>
    <source>
        <strain evidence="2 3">WSM419</strain>
    </source>
</reference>
<dbReference type="KEGG" id="smd:Smed_1216"/>
<dbReference type="PANTHER" id="PTHR42850:SF4">
    <property type="entry name" value="ZINC-DEPENDENT ENDOPOLYPHOSPHATASE"/>
    <property type="match status" value="1"/>
</dbReference>
<dbReference type="GO" id="GO:0016791">
    <property type="term" value="F:phosphatase activity"/>
    <property type="evidence" value="ECO:0007669"/>
    <property type="project" value="TreeGrafter"/>
</dbReference>
<dbReference type="Gene3D" id="3.60.21.10">
    <property type="match status" value="1"/>
</dbReference>
<dbReference type="STRING" id="366394.Smed_1216"/>
<sequence>MPKESKHTFAIGDVHGCADLLAELLNSIRIKALEACLDYRVVFLGDIIDRGPDSRGAMDLVVATLRDVTESKLILGNHESLLLRAIDSDGSDIYNWTSEGGDVALRSYGYPAGERITVDGIRSAIGEQHLACMRAAERYVELEHHILVHAGIRAGIPMQRQTPHDLMWIREGFIDCVQSFGKVIVHGHTPNVGREVEVWPNRIAVDTYAYESNVLSAVQISPTGGVSVIQAEATGGILYLTTEEIPRQMNWEAVCNAAGFQLEVVGGLVVPTPREPASVAEPSGPAVQMAV</sequence>
<organism evidence="2 3">
    <name type="scientific">Sinorhizobium medicae (strain WSM419)</name>
    <name type="common">Ensifer medicae</name>
    <dbReference type="NCBI Taxonomy" id="366394"/>
    <lineage>
        <taxon>Bacteria</taxon>
        <taxon>Pseudomonadati</taxon>
        <taxon>Pseudomonadota</taxon>
        <taxon>Alphaproteobacteria</taxon>
        <taxon>Hyphomicrobiales</taxon>
        <taxon>Rhizobiaceae</taxon>
        <taxon>Sinorhizobium/Ensifer group</taxon>
        <taxon>Sinorhizobium</taxon>
    </lineage>
</organism>